<sequence length="85" mass="9682">MKRSGACIRTQCDHFPAGKKSVENNQLVNYIGVNRTFGSKLNYKNVAYLPNKFCPGYFQLISETGTRWRSLIDLNFGIDLSGVYR</sequence>
<dbReference type="EMBL" id="CH477274">
    <property type="protein sequence ID" value="EAT45155.1"/>
    <property type="molecule type" value="Genomic_DNA"/>
</dbReference>
<dbReference type="PaxDb" id="7159-AAEL003523-PA"/>
<reference evidence="1" key="2">
    <citation type="journal article" date="2007" name="Science">
        <title>Genome sequence of Aedes aegypti, a major arbovirus vector.</title>
        <authorList>
            <person name="Nene V."/>
            <person name="Wortman J.R."/>
            <person name="Lawson D."/>
            <person name="Haas B."/>
            <person name="Kodira C."/>
            <person name="Tu Z.J."/>
            <person name="Loftus B."/>
            <person name="Xi Z."/>
            <person name="Megy K."/>
            <person name="Grabherr M."/>
            <person name="Ren Q."/>
            <person name="Zdobnov E.M."/>
            <person name="Lobo N.F."/>
            <person name="Campbell K.S."/>
            <person name="Brown S.E."/>
            <person name="Bonaldo M.F."/>
            <person name="Zhu J."/>
            <person name="Sinkins S.P."/>
            <person name="Hogenkamp D.G."/>
            <person name="Amedeo P."/>
            <person name="Arensburger P."/>
            <person name="Atkinson P.W."/>
            <person name="Bidwell S."/>
            <person name="Biedler J."/>
            <person name="Birney E."/>
            <person name="Bruggner R.V."/>
            <person name="Costas J."/>
            <person name="Coy M.R."/>
            <person name="Crabtree J."/>
            <person name="Crawford M."/>
            <person name="Debruyn B."/>
            <person name="Decaprio D."/>
            <person name="Eiglmeier K."/>
            <person name="Eisenstadt E."/>
            <person name="El-Dorry H."/>
            <person name="Gelbart W.M."/>
            <person name="Gomes S.L."/>
            <person name="Hammond M."/>
            <person name="Hannick L.I."/>
            <person name="Hogan J.R."/>
            <person name="Holmes M.H."/>
            <person name="Jaffe D."/>
            <person name="Johnston J.S."/>
            <person name="Kennedy R.C."/>
            <person name="Koo H."/>
            <person name="Kravitz S."/>
            <person name="Kriventseva E.V."/>
            <person name="Kulp D."/>
            <person name="Labutti K."/>
            <person name="Lee E."/>
            <person name="Li S."/>
            <person name="Lovin D.D."/>
            <person name="Mao C."/>
            <person name="Mauceli E."/>
            <person name="Menck C.F."/>
            <person name="Miller J.R."/>
            <person name="Montgomery P."/>
            <person name="Mori A."/>
            <person name="Nascimento A.L."/>
            <person name="Naveira H.F."/>
            <person name="Nusbaum C."/>
            <person name="O'leary S."/>
            <person name="Orvis J."/>
            <person name="Pertea M."/>
            <person name="Quesneville H."/>
            <person name="Reidenbach K.R."/>
            <person name="Rogers Y.H."/>
            <person name="Roth C.W."/>
            <person name="Schneider J.R."/>
            <person name="Schatz M."/>
            <person name="Shumway M."/>
            <person name="Stanke M."/>
            <person name="Stinson E.O."/>
            <person name="Tubio J.M."/>
            <person name="Vanzee J.P."/>
            <person name="Verjovski-Almeida S."/>
            <person name="Werner D."/>
            <person name="White O."/>
            <person name="Wyder S."/>
            <person name="Zeng Q."/>
            <person name="Zhao Q."/>
            <person name="Zhao Y."/>
            <person name="Hill C.A."/>
            <person name="Raikhel A.S."/>
            <person name="Soares M.B."/>
            <person name="Knudson D.L."/>
            <person name="Lee N.H."/>
            <person name="Galagan J."/>
            <person name="Salzberg S.L."/>
            <person name="Paulsen I.T."/>
            <person name="Dimopoulos G."/>
            <person name="Collins F.H."/>
            <person name="Birren B."/>
            <person name="Fraser-Liggett C.M."/>
            <person name="Severson D.W."/>
        </authorList>
    </citation>
    <scope>NUCLEOTIDE SEQUENCE [LARGE SCALE GENOMIC DNA]</scope>
    <source>
        <strain evidence="1">Liverpool</strain>
    </source>
</reference>
<dbReference type="AlphaFoldDB" id="Q0IG56"/>
<proteinExistence type="predicted"/>
<protein>
    <submittedName>
        <fullName evidence="1">AAEL003523-PA</fullName>
    </submittedName>
</protein>
<organism evidence="1 2">
    <name type="scientific">Aedes aegypti</name>
    <name type="common">Yellowfever mosquito</name>
    <name type="synonym">Culex aegypti</name>
    <dbReference type="NCBI Taxonomy" id="7159"/>
    <lineage>
        <taxon>Eukaryota</taxon>
        <taxon>Metazoa</taxon>
        <taxon>Ecdysozoa</taxon>
        <taxon>Arthropoda</taxon>
        <taxon>Hexapoda</taxon>
        <taxon>Insecta</taxon>
        <taxon>Pterygota</taxon>
        <taxon>Neoptera</taxon>
        <taxon>Endopterygota</taxon>
        <taxon>Diptera</taxon>
        <taxon>Nematocera</taxon>
        <taxon>Culicoidea</taxon>
        <taxon>Culicidae</taxon>
        <taxon>Culicinae</taxon>
        <taxon>Aedini</taxon>
        <taxon>Aedes</taxon>
        <taxon>Stegomyia</taxon>
    </lineage>
</organism>
<evidence type="ECO:0000313" key="1">
    <source>
        <dbReference type="EMBL" id="EAT45155.1"/>
    </source>
</evidence>
<name>Q0IG56_AEDAE</name>
<dbReference type="HOGENOM" id="CLU_1908385_0_0_1"/>
<gene>
    <name evidence="1" type="ORF">AaeL_AAEL003523</name>
</gene>
<reference evidence="1" key="3">
    <citation type="submission" date="2012-09" db="EMBL/GenBank/DDBJ databases">
        <authorList>
            <consortium name="VectorBase"/>
        </authorList>
    </citation>
    <scope>NUCLEOTIDE SEQUENCE</scope>
    <source>
        <strain evidence="1">Liverpool</strain>
    </source>
</reference>
<accession>Q0IG56</accession>
<dbReference type="Proteomes" id="UP000682892">
    <property type="component" value="Chromosome 1"/>
</dbReference>
<reference evidence="1" key="1">
    <citation type="submission" date="2005-10" db="EMBL/GenBank/DDBJ databases">
        <authorList>
            <person name="Loftus B.J."/>
            <person name="Nene V.M."/>
            <person name="Hannick L.I."/>
            <person name="Bidwell S."/>
            <person name="Haas B."/>
            <person name="Amedeo P."/>
            <person name="Orvis J."/>
            <person name="Wortman J.R."/>
            <person name="White O.R."/>
            <person name="Salzberg S."/>
            <person name="Shumway M."/>
            <person name="Koo H."/>
            <person name="Zhao Y."/>
            <person name="Holmes M."/>
            <person name="Miller J."/>
            <person name="Schatz M."/>
            <person name="Pop M."/>
            <person name="Pai G."/>
            <person name="Utterback T."/>
            <person name="Rogers Y.-H."/>
            <person name="Kravitz S."/>
            <person name="Fraser C.M."/>
        </authorList>
    </citation>
    <scope>NUCLEOTIDE SEQUENCE</scope>
    <source>
        <strain evidence="1">Liverpool</strain>
    </source>
</reference>
<evidence type="ECO:0000313" key="2">
    <source>
        <dbReference type="Proteomes" id="UP000682892"/>
    </source>
</evidence>